<comment type="caution">
    <text evidence="3">The sequence shown here is derived from an EMBL/GenBank/DDBJ whole genome shotgun (WGS) entry which is preliminary data.</text>
</comment>
<feature type="compositionally biased region" description="Basic and acidic residues" evidence="1">
    <location>
        <begin position="62"/>
        <end position="101"/>
    </location>
</feature>
<organism evidence="3 4">
    <name type="scientific">Streptomyces boncukensis</name>
    <dbReference type="NCBI Taxonomy" id="2711219"/>
    <lineage>
        <taxon>Bacteria</taxon>
        <taxon>Bacillati</taxon>
        <taxon>Actinomycetota</taxon>
        <taxon>Actinomycetes</taxon>
        <taxon>Kitasatosporales</taxon>
        <taxon>Streptomycetaceae</taxon>
        <taxon>Streptomyces</taxon>
    </lineage>
</organism>
<feature type="transmembrane region" description="Helical" evidence="2">
    <location>
        <begin position="20"/>
        <end position="39"/>
    </location>
</feature>
<keyword evidence="4" id="KW-1185">Reference proteome</keyword>
<evidence type="ECO:0000313" key="4">
    <source>
        <dbReference type="Proteomes" id="UP000477722"/>
    </source>
</evidence>
<protein>
    <recommendedName>
        <fullName evidence="5">Secreted protein</fullName>
    </recommendedName>
</protein>
<feature type="region of interest" description="Disordered" evidence="1">
    <location>
        <begin position="41"/>
        <end position="101"/>
    </location>
</feature>
<dbReference type="Proteomes" id="UP000477722">
    <property type="component" value="Unassembled WGS sequence"/>
</dbReference>
<dbReference type="AlphaFoldDB" id="A0A6G4WYX4"/>
<keyword evidence="2" id="KW-0472">Membrane</keyword>
<dbReference type="Pfam" id="PF20087">
    <property type="entry name" value="DUF6479"/>
    <property type="match status" value="1"/>
</dbReference>
<gene>
    <name evidence="3" type="ORF">G5C65_17970</name>
</gene>
<keyword evidence="2" id="KW-0812">Transmembrane</keyword>
<evidence type="ECO:0000256" key="1">
    <source>
        <dbReference type="SAM" id="MobiDB-lite"/>
    </source>
</evidence>
<evidence type="ECO:0000313" key="3">
    <source>
        <dbReference type="EMBL" id="NGO70203.1"/>
    </source>
</evidence>
<reference evidence="3 4" key="1">
    <citation type="submission" date="2020-02" db="EMBL/GenBank/DDBJ databases">
        <title>Whole-genome analyses of novel actinobacteria.</title>
        <authorList>
            <person name="Sahin N."/>
            <person name="Tatar D."/>
        </authorList>
    </citation>
    <scope>NUCLEOTIDE SEQUENCE [LARGE SCALE GENOMIC DNA]</scope>
    <source>
        <strain evidence="3 4">SB3404</strain>
    </source>
</reference>
<dbReference type="InterPro" id="IPR045513">
    <property type="entry name" value="DUF6479"/>
</dbReference>
<evidence type="ECO:0000256" key="2">
    <source>
        <dbReference type="SAM" id="Phobius"/>
    </source>
</evidence>
<accession>A0A6G4WYX4</accession>
<evidence type="ECO:0008006" key="5">
    <source>
        <dbReference type="Google" id="ProtNLM"/>
    </source>
</evidence>
<name>A0A6G4WYX4_9ACTN</name>
<sequence>MLLSVQFMVIPLEVRQGIGPFVLGLAVVAALLGAVRLGIRMRARQPPPPRPDDQPTLPEGGPVREVREVREPDPMPRTDQEHRLLPHDIKDDGTTAARPDE</sequence>
<proteinExistence type="predicted"/>
<dbReference type="RefSeq" id="WP_165299872.1">
    <property type="nucleotide sequence ID" value="NZ_JAAKZZ010000175.1"/>
</dbReference>
<dbReference type="EMBL" id="JAAKZZ010000175">
    <property type="protein sequence ID" value="NGO70203.1"/>
    <property type="molecule type" value="Genomic_DNA"/>
</dbReference>
<keyword evidence="2" id="KW-1133">Transmembrane helix</keyword>